<dbReference type="SMART" id="SM00913">
    <property type="entry name" value="IBN_N"/>
    <property type="match status" value="1"/>
</dbReference>
<proteinExistence type="inferred from homology"/>
<sequence length="978" mass="110027">MAVQIGQIAQLLDATLDPQQHRKAEAALRQEEKKPQFSLILLQIVASEPLPVKTRLAASLCFKNFIRLNYVDEDGKYKLPEDEVATIKQELVGLMISSPSNIQTQLGEAISIIADSDFWDRWNTLVSDLVGRLSQTDYKVTNGVLEVAHSIFVRWRPLFRSNELFEEINNVLAVFGEPYVKMLTVADAQIEANKDNAVALKGWFETMSLLIKLFYDLSSQDMPPIVESHLQPITGLLQKYLSYTNPILGDDDEEATIIEVVKADICEALQLYTTKYDEDFGPYTEQFITTVWNLLSTTGPGKRYDLLVSRALQFLTAVASSSRHAENFNNENVLGQIVEKVILPNVQLRESDIEMFEDEPIEFIRRDLEGSDTDSRRRAATDFLRKLLEKFEMLVTQVVFKYIDHYLTLGKADWKAKDTAIYLFLAIAAKGIVTAAQGVKTVNQYVDVVDFFQKHVASDLMAAGDVEPISKVDAIKYLHNFRSQLTKDQWQAAFQPLIQNMASTNYVVYTYAAIAVERVLYLTNDDGEHLFARADIEPFAKDLLDHLFSLVEKDPSPAKLQENEFLMRCIMRVLIVLKEGVAPIVDGVLNHLITITNIIKANPSNPRFYYYHFEAIGALTRQVLDRVESPPPPSLLTSHRYCGSTMEQQLETRLWEPFSYILNEDVSEFVPYVFQILSSLLESNPSSPLPENFKTLIPPLLMPTIWETRGNVPGCTRFLCAIVPKARDAIVAENQLESVLGIFQRLITSKRNEQNAFDLLESIVAAIPAASLDAYFGKILELLFTKLQANPSDSFKTRFVRFYHLVSAKGVENGLGADYFIKHSEALQANVFTPIYLNIILQTTGQFARPVDRKLGVISYTKTLSDSTAFAQKYQKGWGFTCNALLDLLKNPPQVATGAGDEIVAEADVDDIGFGVGYTPLNTCKKGSRDDFPAIENVQQWVSQFLKEANARHGGAIAGYIDQRLQDSSKQALAPYLQ</sequence>
<name>A0A507B316_9PEZI</name>
<keyword evidence="5" id="KW-0963">Cytoplasm</keyword>
<evidence type="ECO:0000256" key="5">
    <source>
        <dbReference type="ARBA" id="ARBA00022490"/>
    </source>
</evidence>
<dbReference type="InterPro" id="IPR011989">
    <property type="entry name" value="ARM-like"/>
</dbReference>
<dbReference type="InterPro" id="IPR001494">
    <property type="entry name" value="Importin-beta_N"/>
</dbReference>
<keyword evidence="7" id="KW-0539">Nucleus</keyword>
<dbReference type="GO" id="GO:0005829">
    <property type="term" value="C:cytosol"/>
    <property type="evidence" value="ECO:0007669"/>
    <property type="project" value="TreeGrafter"/>
</dbReference>
<dbReference type="InterPro" id="IPR005043">
    <property type="entry name" value="XPO2_C"/>
</dbReference>
<dbReference type="GeneID" id="41975623"/>
<dbReference type="FunFam" id="1.25.10.10:FF:000057">
    <property type="entry name" value="Exportin-2 isoform 1"/>
    <property type="match status" value="1"/>
</dbReference>
<reference evidence="9 10" key="1">
    <citation type="submission" date="2019-06" db="EMBL/GenBank/DDBJ databases">
        <title>Draft genome sequence of the filamentous fungus Phialemoniopsis curvata isolated from diesel fuel.</title>
        <authorList>
            <person name="Varaljay V.A."/>
            <person name="Lyon W.J."/>
            <person name="Crouch A.L."/>
            <person name="Drake C.E."/>
            <person name="Hollomon J.M."/>
            <person name="Nadeau L.J."/>
            <person name="Nunn H.S."/>
            <person name="Stevenson B.S."/>
            <person name="Bojanowski C.L."/>
            <person name="Crookes-Goodson W.J."/>
        </authorList>
    </citation>
    <scope>NUCLEOTIDE SEQUENCE [LARGE SCALE GENOMIC DNA]</scope>
    <source>
        <strain evidence="9 10">D216</strain>
    </source>
</reference>
<dbReference type="SUPFAM" id="SSF48371">
    <property type="entry name" value="ARM repeat"/>
    <property type="match status" value="1"/>
</dbReference>
<evidence type="ECO:0000256" key="3">
    <source>
        <dbReference type="ARBA" id="ARBA00008669"/>
    </source>
</evidence>
<evidence type="ECO:0000313" key="9">
    <source>
        <dbReference type="EMBL" id="TPX10970.1"/>
    </source>
</evidence>
<comment type="caution">
    <text evidence="9">The sequence shown here is derived from an EMBL/GenBank/DDBJ whole genome shotgun (WGS) entry which is preliminary data.</text>
</comment>
<evidence type="ECO:0000256" key="6">
    <source>
        <dbReference type="ARBA" id="ARBA00022927"/>
    </source>
</evidence>
<dbReference type="GO" id="GO:0005049">
    <property type="term" value="F:nuclear export signal receptor activity"/>
    <property type="evidence" value="ECO:0007669"/>
    <property type="project" value="TreeGrafter"/>
</dbReference>
<dbReference type="InParanoid" id="A0A507B316"/>
<evidence type="ECO:0000256" key="4">
    <source>
        <dbReference type="ARBA" id="ARBA00022448"/>
    </source>
</evidence>
<evidence type="ECO:0000256" key="1">
    <source>
        <dbReference type="ARBA" id="ARBA00004123"/>
    </source>
</evidence>
<dbReference type="Pfam" id="PF03810">
    <property type="entry name" value="IBN_N"/>
    <property type="match status" value="1"/>
</dbReference>
<evidence type="ECO:0000259" key="8">
    <source>
        <dbReference type="PROSITE" id="PS50166"/>
    </source>
</evidence>
<dbReference type="GO" id="GO:0006606">
    <property type="term" value="P:protein import into nucleus"/>
    <property type="evidence" value="ECO:0007669"/>
    <property type="project" value="TreeGrafter"/>
</dbReference>
<dbReference type="AlphaFoldDB" id="A0A507B316"/>
<dbReference type="FunCoup" id="A0A507B316">
    <property type="interactions" value="1152"/>
</dbReference>
<dbReference type="STRING" id="1093900.A0A507B316"/>
<dbReference type="OrthoDB" id="3268246at2759"/>
<keyword evidence="10" id="KW-1185">Reference proteome</keyword>
<dbReference type="Proteomes" id="UP000319257">
    <property type="component" value="Unassembled WGS sequence"/>
</dbReference>
<accession>A0A507B316</accession>
<gene>
    <name evidence="9" type="ORF">E0L32_008176</name>
</gene>
<dbReference type="InterPro" id="IPR016024">
    <property type="entry name" value="ARM-type_fold"/>
</dbReference>
<dbReference type="RefSeq" id="XP_030992681.1">
    <property type="nucleotide sequence ID" value="XM_031143001.1"/>
</dbReference>
<protein>
    <recommendedName>
        <fullName evidence="8">Importin N-terminal domain-containing protein</fullName>
    </recommendedName>
</protein>
<dbReference type="Gene3D" id="1.25.10.10">
    <property type="entry name" value="Leucine-rich Repeat Variant"/>
    <property type="match status" value="1"/>
</dbReference>
<dbReference type="PANTHER" id="PTHR10997">
    <property type="entry name" value="IMPORTIN-7, 8, 11"/>
    <property type="match status" value="1"/>
</dbReference>
<dbReference type="EMBL" id="SKBQ01000052">
    <property type="protein sequence ID" value="TPX10970.1"/>
    <property type="molecule type" value="Genomic_DNA"/>
</dbReference>
<evidence type="ECO:0000313" key="10">
    <source>
        <dbReference type="Proteomes" id="UP000319257"/>
    </source>
</evidence>
<dbReference type="InterPro" id="IPR013713">
    <property type="entry name" value="XPO2_central"/>
</dbReference>
<evidence type="ECO:0000256" key="2">
    <source>
        <dbReference type="ARBA" id="ARBA00004496"/>
    </source>
</evidence>
<feature type="domain" description="Importin N-terminal" evidence="8">
    <location>
        <begin position="24"/>
        <end position="97"/>
    </location>
</feature>
<keyword evidence="6" id="KW-0653">Protein transport</keyword>
<comment type="similarity">
    <text evidence="3">Belongs to the XPO2/CSE1 family.</text>
</comment>
<keyword evidence="4" id="KW-0813">Transport</keyword>
<organism evidence="9 10">
    <name type="scientific">Thyridium curvatum</name>
    <dbReference type="NCBI Taxonomy" id="1093900"/>
    <lineage>
        <taxon>Eukaryota</taxon>
        <taxon>Fungi</taxon>
        <taxon>Dikarya</taxon>
        <taxon>Ascomycota</taxon>
        <taxon>Pezizomycotina</taxon>
        <taxon>Sordariomycetes</taxon>
        <taxon>Sordariomycetidae</taxon>
        <taxon>Thyridiales</taxon>
        <taxon>Thyridiaceae</taxon>
        <taxon>Thyridium</taxon>
    </lineage>
</organism>
<dbReference type="GO" id="GO:0031267">
    <property type="term" value="F:small GTPase binding"/>
    <property type="evidence" value="ECO:0007669"/>
    <property type="project" value="InterPro"/>
</dbReference>
<dbReference type="Pfam" id="PF03378">
    <property type="entry name" value="CAS_CSE1"/>
    <property type="match status" value="1"/>
</dbReference>
<dbReference type="GO" id="GO:0005635">
    <property type="term" value="C:nuclear envelope"/>
    <property type="evidence" value="ECO:0007669"/>
    <property type="project" value="TreeGrafter"/>
</dbReference>
<dbReference type="Pfam" id="PF08506">
    <property type="entry name" value="Cse1"/>
    <property type="match status" value="1"/>
</dbReference>
<comment type="subcellular location">
    <subcellularLocation>
        <location evidence="2">Cytoplasm</location>
    </subcellularLocation>
    <subcellularLocation>
        <location evidence="1">Nucleus</location>
    </subcellularLocation>
</comment>
<dbReference type="GO" id="GO:0006611">
    <property type="term" value="P:protein export from nucleus"/>
    <property type="evidence" value="ECO:0007669"/>
    <property type="project" value="TreeGrafter"/>
</dbReference>
<dbReference type="PROSITE" id="PS50166">
    <property type="entry name" value="IMPORTIN_B_NT"/>
    <property type="match status" value="1"/>
</dbReference>
<dbReference type="PANTHER" id="PTHR10997:SF8">
    <property type="entry name" value="EXPORTIN-2"/>
    <property type="match status" value="1"/>
</dbReference>
<evidence type="ECO:0000256" key="7">
    <source>
        <dbReference type="ARBA" id="ARBA00023242"/>
    </source>
</evidence>